<reference evidence="2" key="1">
    <citation type="journal article" date="2019" name="Int. J. Syst. Evol. Microbiol.">
        <title>The Global Catalogue of Microorganisms (GCM) 10K type strain sequencing project: providing services to taxonomists for standard genome sequencing and annotation.</title>
        <authorList>
            <consortium name="The Broad Institute Genomics Platform"/>
            <consortium name="The Broad Institute Genome Sequencing Center for Infectious Disease"/>
            <person name="Wu L."/>
            <person name="Ma J."/>
        </authorList>
    </citation>
    <scope>NUCLEOTIDE SEQUENCE [LARGE SCALE GENOMIC DNA]</scope>
    <source>
        <strain evidence="2">KCTC 52168</strain>
    </source>
</reference>
<accession>A0ABV7H201</accession>
<dbReference type="RefSeq" id="WP_377300975.1">
    <property type="nucleotide sequence ID" value="NZ_CP180191.1"/>
</dbReference>
<protein>
    <submittedName>
        <fullName evidence="1">Uncharacterized protein</fullName>
    </submittedName>
</protein>
<dbReference type="Proteomes" id="UP001595556">
    <property type="component" value="Unassembled WGS sequence"/>
</dbReference>
<gene>
    <name evidence="1" type="ORF">ACFOEN_03065</name>
</gene>
<keyword evidence="2" id="KW-1185">Reference proteome</keyword>
<comment type="caution">
    <text evidence="1">The sequence shown here is derived from an EMBL/GenBank/DDBJ whole genome shotgun (WGS) entry which is preliminary data.</text>
</comment>
<evidence type="ECO:0000313" key="2">
    <source>
        <dbReference type="Proteomes" id="UP001595556"/>
    </source>
</evidence>
<dbReference type="EMBL" id="JBHRTI010000003">
    <property type="protein sequence ID" value="MFC3146618.1"/>
    <property type="molecule type" value="Genomic_DNA"/>
</dbReference>
<organism evidence="1 2">
    <name type="scientific">Piscinibacterium candidicorallinum</name>
    <dbReference type="NCBI Taxonomy" id="1793872"/>
    <lineage>
        <taxon>Bacteria</taxon>
        <taxon>Pseudomonadati</taxon>
        <taxon>Pseudomonadota</taxon>
        <taxon>Betaproteobacteria</taxon>
        <taxon>Burkholderiales</taxon>
        <taxon>Piscinibacterium</taxon>
    </lineage>
</organism>
<sequence length="103" mass="11148">MLLVWIVTLILIVAGSLIDIEHIKAAKGLHILGLLWGAQYLGKRCLQAPAYIWPRMNSIPALMVSADTEEPLRSIGDIAGGVIFLVSAIGIIKLDALIASWFV</sequence>
<proteinExistence type="predicted"/>
<evidence type="ECO:0000313" key="1">
    <source>
        <dbReference type="EMBL" id="MFC3146618.1"/>
    </source>
</evidence>
<name>A0ABV7H201_9BURK</name>